<reference evidence="1" key="1">
    <citation type="submission" date="2020-11" db="EMBL/GenBank/DDBJ databases">
        <authorList>
            <consortium name="DOE Joint Genome Institute"/>
            <person name="Ahrendt S."/>
            <person name="Riley R."/>
            <person name="Andreopoulos W."/>
            <person name="Labutti K."/>
            <person name="Pangilinan J."/>
            <person name="Ruiz-Duenas F.J."/>
            <person name="Barrasa J.M."/>
            <person name="Sanchez-Garcia M."/>
            <person name="Camarero S."/>
            <person name="Miyauchi S."/>
            <person name="Serrano A."/>
            <person name="Linde D."/>
            <person name="Babiker R."/>
            <person name="Drula E."/>
            <person name="Ayuso-Fernandez I."/>
            <person name="Pacheco R."/>
            <person name="Padilla G."/>
            <person name="Ferreira P."/>
            <person name="Barriuso J."/>
            <person name="Kellner H."/>
            <person name="Castanera R."/>
            <person name="Alfaro M."/>
            <person name="Ramirez L."/>
            <person name="Pisabarro A.G."/>
            <person name="Kuo A."/>
            <person name="Tritt A."/>
            <person name="Lipzen A."/>
            <person name="He G."/>
            <person name="Yan M."/>
            <person name="Ng V."/>
            <person name="Cullen D."/>
            <person name="Martin F."/>
            <person name="Rosso M.-N."/>
            <person name="Henrissat B."/>
            <person name="Hibbett D."/>
            <person name="Martinez A.T."/>
            <person name="Grigoriev I.V."/>
        </authorList>
    </citation>
    <scope>NUCLEOTIDE SEQUENCE</scope>
    <source>
        <strain evidence="1">AH 40177</strain>
    </source>
</reference>
<organism evidence="1 2">
    <name type="scientific">Rhodocollybia butyracea</name>
    <dbReference type="NCBI Taxonomy" id="206335"/>
    <lineage>
        <taxon>Eukaryota</taxon>
        <taxon>Fungi</taxon>
        <taxon>Dikarya</taxon>
        <taxon>Basidiomycota</taxon>
        <taxon>Agaricomycotina</taxon>
        <taxon>Agaricomycetes</taxon>
        <taxon>Agaricomycetidae</taxon>
        <taxon>Agaricales</taxon>
        <taxon>Marasmiineae</taxon>
        <taxon>Omphalotaceae</taxon>
        <taxon>Rhodocollybia</taxon>
    </lineage>
</organism>
<name>A0A9P5PDW0_9AGAR</name>
<keyword evidence="2" id="KW-1185">Reference proteome</keyword>
<protein>
    <submittedName>
        <fullName evidence="1">Uncharacterized protein</fullName>
    </submittedName>
</protein>
<evidence type="ECO:0000313" key="1">
    <source>
        <dbReference type="EMBL" id="KAF9061372.1"/>
    </source>
</evidence>
<proteinExistence type="predicted"/>
<sequence>MRRQTSRKVRSEFLSGHTCKFTQTHNTTVRVRRLMPVLGTNRGGVLSNSIHNLEVGFTTQAVSFARTSGQSLKSEFVI</sequence>
<accession>A0A9P5PDW0</accession>
<dbReference type="Proteomes" id="UP000772434">
    <property type="component" value="Unassembled WGS sequence"/>
</dbReference>
<dbReference type="AlphaFoldDB" id="A0A9P5PDW0"/>
<dbReference type="EMBL" id="JADNRY010000204">
    <property type="protein sequence ID" value="KAF9061372.1"/>
    <property type="molecule type" value="Genomic_DNA"/>
</dbReference>
<evidence type="ECO:0000313" key="2">
    <source>
        <dbReference type="Proteomes" id="UP000772434"/>
    </source>
</evidence>
<gene>
    <name evidence="1" type="ORF">BDP27DRAFT_362112</name>
</gene>
<comment type="caution">
    <text evidence="1">The sequence shown here is derived from an EMBL/GenBank/DDBJ whole genome shotgun (WGS) entry which is preliminary data.</text>
</comment>